<dbReference type="InterPro" id="IPR006015">
    <property type="entry name" value="Universal_stress_UspA"/>
</dbReference>
<dbReference type="SUPFAM" id="SSF52402">
    <property type="entry name" value="Adenine nucleotide alpha hydrolases-like"/>
    <property type="match status" value="1"/>
</dbReference>
<protein>
    <submittedName>
        <fullName evidence="3">Universal stress protein</fullName>
    </submittedName>
</protein>
<dbReference type="PRINTS" id="PR01438">
    <property type="entry name" value="UNVRSLSTRESS"/>
</dbReference>
<comment type="caution">
    <text evidence="3">The sequence shown here is derived from an EMBL/GenBank/DDBJ whole genome shotgun (WGS) entry which is preliminary data.</text>
</comment>
<dbReference type="RefSeq" id="WP_190432997.1">
    <property type="nucleotide sequence ID" value="NZ_JAMPKM010000017.1"/>
</dbReference>
<sequence>MYRRILVAIDHSSISRQAFEQALALAKLTEANLMLLHVLSYEEEGSPRLPVLTGFDAYPGMIRTQALELYQQQWQNYEGQGLAMLRSRAQEAADVGVRVEFTQSPGSPGRAICALARTWGADLILVGRRGRSGLSELFLGSVSNYVLHHAPCAVLVTQGAIAPSPQERSPEHVEVLS</sequence>
<reference evidence="3 4" key="1">
    <citation type="submission" date="2022-04" db="EMBL/GenBank/DDBJ databases">
        <title>Positive selection, recombination, and allopatry shape intraspecific diversity of widespread and dominant cyanobacteria.</title>
        <authorList>
            <person name="Wei J."/>
            <person name="Shu W."/>
            <person name="Hu C."/>
        </authorList>
    </citation>
    <scope>NUCLEOTIDE SEQUENCE [LARGE SCALE GENOMIC DNA]</scope>
    <source>
        <strain evidence="3 4">GB2-A4</strain>
    </source>
</reference>
<dbReference type="EMBL" id="JAMPKM010000017">
    <property type="protein sequence ID" value="MEP0819945.1"/>
    <property type="molecule type" value="Genomic_DNA"/>
</dbReference>
<evidence type="ECO:0000256" key="1">
    <source>
        <dbReference type="ARBA" id="ARBA00008791"/>
    </source>
</evidence>
<comment type="similarity">
    <text evidence="1">Belongs to the universal stress protein A family.</text>
</comment>
<organism evidence="3 4">
    <name type="scientific">Trichocoleus desertorum GB2-A4</name>
    <dbReference type="NCBI Taxonomy" id="2933944"/>
    <lineage>
        <taxon>Bacteria</taxon>
        <taxon>Bacillati</taxon>
        <taxon>Cyanobacteriota</taxon>
        <taxon>Cyanophyceae</taxon>
        <taxon>Leptolyngbyales</taxon>
        <taxon>Trichocoleusaceae</taxon>
        <taxon>Trichocoleus</taxon>
    </lineage>
</organism>
<dbReference type="InterPro" id="IPR014729">
    <property type="entry name" value="Rossmann-like_a/b/a_fold"/>
</dbReference>
<feature type="domain" description="UspA" evidence="2">
    <location>
        <begin position="1"/>
        <end position="157"/>
    </location>
</feature>
<proteinExistence type="inferred from homology"/>
<gene>
    <name evidence="3" type="ORF">NC998_22840</name>
</gene>
<dbReference type="Proteomes" id="UP001464891">
    <property type="component" value="Unassembled WGS sequence"/>
</dbReference>
<evidence type="ECO:0000313" key="4">
    <source>
        <dbReference type="Proteomes" id="UP001464891"/>
    </source>
</evidence>
<evidence type="ECO:0000313" key="3">
    <source>
        <dbReference type="EMBL" id="MEP0819945.1"/>
    </source>
</evidence>
<accession>A0ABV0JDW2</accession>
<dbReference type="PANTHER" id="PTHR46268">
    <property type="entry name" value="STRESS RESPONSE PROTEIN NHAX"/>
    <property type="match status" value="1"/>
</dbReference>
<name>A0ABV0JDW2_9CYAN</name>
<dbReference type="Pfam" id="PF00582">
    <property type="entry name" value="Usp"/>
    <property type="match status" value="1"/>
</dbReference>
<dbReference type="InterPro" id="IPR006016">
    <property type="entry name" value="UspA"/>
</dbReference>
<evidence type="ECO:0000259" key="2">
    <source>
        <dbReference type="Pfam" id="PF00582"/>
    </source>
</evidence>
<dbReference type="CDD" id="cd00293">
    <property type="entry name" value="USP-like"/>
    <property type="match status" value="1"/>
</dbReference>
<dbReference type="Gene3D" id="3.40.50.620">
    <property type="entry name" value="HUPs"/>
    <property type="match status" value="1"/>
</dbReference>
<dbReference type="PANTHER" id="PTHR46268:SF8">
    <property type="entry name" value="UNIVERSAL STRESS PROTEIN SLL1388"/>
    <property type="match status" value="1"/>
</dbReference>
<keyword evidence="4" id="KW-1185">Reference proteome</keyword>